<dbReference type="InterPro" id="IPR024925">
    <property type="entry name" value="Malonyl_CoA-ACP_transAc"/>
</dbReference>
<comment type="similarity">
    <text evidence="4">Belongs to the fabD family.</text>
</comment>
<dbReference type="RefSeq" id="WP_060778332.1">
    <property type="nucleotide sequence ID" value="NZ_CAJHLF010000002.1"/>
</dbReference>
<dbReference type="KEGG" id="aun:AWM73_04865"/>
<keyword evidence="1 4" id="KW-0808">Transferase</keyword>
<dbReference type="GO" id="GO:0005829">
    <property type="term" value="C:cytosol"/>
    <property type="evidence" value="ECO:0007669"/>
    <property type="project" value="TreeGrafter"/>
</dbReference>
<evidence type="ECO:0000313" key="10">
    <source>
        <dbReference type="Proteomes" id="UP001069145"/>
    </source>
</evidence>
<proteinExistence type="inferred from homology"/>
<dbReference type="SMART" id="SM00827">
    <property type="entry name" value="PKS_AT"/>
    <property type="match status" value="1"/>
</dbReference>
<dbReference type="InterPro" id="IPR001227">
    <property type="entry name" value="Ac_transferase_dom_sf"/>
</dbReference>
<dbReference type="GO" id="GO:0006633">
    <property type="term" value="P:fatty acid biosynthetic process"/>
    <property type="evidence" value="ECO:0007669"/>
    <property type="project" value="TreeGrafter"/>
</dbReference>
<dbReference type="SUPFAM" id="SSF55048">
    <property type="entry name" value="Probable ACP-binding domain of malonyl-CoA ACP transacylase"/>
    <property type="match status" value="1"/>
</dbReference>
<evidence type="ECO:0000259" key="6">
    <source>
        <dbReference type="SMART" id="SM00827"/>
    </source>
</evidence>
<dbReference type="PANTHER" id="PTHR42681">
    <property type="entry name" value="MALONYL-COA-ACYL CARRIER PROTEIN TRANSACYLASE, MITOCHONDRIAL"/>
    <property type="match status" value="1"/>
</dbReference>
<dbReference type="Gene3D" id="3.40.366.10">
    <property type="entry name" value="Malonyl-Coenzyme A Acyl Carrier Protein, domain 2"/>
    <property type="match status" value="1"/>
</dbReference>
<protein>
    <recommendedName>
        <fullName evidence="4">Malonyl CoA-acyl carrier protein transacylase</fullName>
        <ecNumber evidence="4">2.3.1.39</ecNumber>
    </recommendedName>
</protein>
<dbReference type="EMBL" id="CP065662">
    <property type="protein sequence ID" value="QPS00793.1"/>
    <property type="molecule type" value="Genomic_DNA"/>
</dbReference>
<name>A0A0X8FEJ0_9LACT</name>
<dbReference type="OrthoDB" id="9805460at2"/>
<evidence type="ECO:0000256" key="1">
    <source>
        <dbReference type="ARBA" id="ARBA00022679"/>
    </source>
</evidence>
<evidence type="ECO:0000256" key="3">
    <source>
        <dbReference type="ARBA" id="ARBA00048462"/>
    </source>
</evidence>
<gene>
    <name evidence="8" type="primary">fabD</name>
    <name evidence="8" type="ORF">I6G68_05190</name>
    <name evidence="7" type="ORF">ODY43_00450</name>
</gene>
<dbReference type="GeneID" id="35767524"/>
<evidence type="ECO:0000313" key="7">
    <source>
        <dbReference type="EMBL" id="MCY3052474.1"/>
    </source>
</evidence>
<evidence type="ECO:0000256" key="4">
    <source>
        <dbReference type="PIRNR" id="PIRNR000446"/>
    </source>
</evidence>
<comment type="catalytic activity">
    <reaction evidence="3 4">
        <text>holo-[ACP] + malonyl-CoA = malonyl-[ACP] + CoA</text>
        <dbReference type="Rhea" id="RHEA:41792"/>
        <dbReference type="Rhea" id="RHEA-COMP:9623"/>
        <dbReference type="Rhea" id="RHEA-COMP:9685"/>
        <dbReference type="ChEBI" id="CHEBI:57287"/>
        <dbReference type="ChEBI" id="CHEBI:57384"/>
        <dbReference type="ChEBI" id="CHEBI:64479"/>
        <dbReference type="ChEBI" id="CHEBI:78449"/>
        <dbReference type="EC" id="2.3.1.39"/>
    </reaction>
</comment>
<dbReference type="InterPro" id="IPR016036">
    <property type="entry name" value="Malonyl_transacylase_ACP-bd"/>
</dbReference>
<dbReference type="InterPro" id="IPR004410">
    <property type="entry name" value="Malonyl_CoA-ACP_transAc_FabD"/>
</dbReference>
<dbReference type="Pfam" id="PF00698">
    <property type="entry name" value="Acyl_transf_1"/>
    <property type="match status" value="1"/>
</dbReference>
<reference evidence="8 9" key="1">
    <citation type="submission" date="2020-12" db="EMBL/GenBank/DDBJ databases">
        <title>FDA dAtabase for Regulatory Grade micrObial Sequences (FDA-ARGOS): Supporting development and validation of Infectious Disease Dx tests.</title>
        <authorList>
            <person name="Sproer C."/>
            <person name="Gronow S."/>
            <person name="Severitt S."/>
            <person name="Schroder I."/>
            <person name="Tallon L."/>
            <person name="Sadzewicz L."/>
            <person name="Zhao X."/>
            <person name="Boylan J."/>
            <person name="Ott S."/>
            <person name="Bowen H."/>
            <person name="Vavikolanu K."/>
            <person name="Mehta A."/>
            <person name="Aluvathingal J."/>
            <person name="Nadendla S."/>
            <person name="Lowell S."/>
            <person name="Myers T."/>
            <person name="Yan Y."/>
            <person name="Sichtig H."/>
        </authorList>
    </citation>
    <scope>NUCLEOTIDE SEQUENCE [LARGE SCALE GENOMIC DNA]</scope>
    <source>
        <strain evidence="8 9">FDAARGOS_911</strain>
    </source>
</reference>
<evidence type="ECO:0000313" key="9">
    <source>
        <dbReference type="Proteomes" id="UP000594771"/>
    </source>
</evidence>
<dbReference type="InterPro" id="IPR014043">
    <property type="entry name" value="Acyl_transferase_dom"/>
</dbReference>
<keyword evidence="10" id="KW-1185">Reference proteome</keyword>
<keyword evidence="2 4" id="KW-0012">Acyltransferase</keyword>
<dbReference type="Proteomes" id="UP001069145">
    <property type="component" value="Unassembled WGS sequence"/>
</dbReference>
<feature type="domain" description="Malonyl-CoA:ACP transacylase (MAT)" evidence="6">
    <location>
        <begin position="7"/>
        <end position="308"/>
    </location>
</feature>
<evidence type="ECO:0000256" key="5">
    <source>
        <dbReference type="PIRSR" id="PIRSR000446-1"/>
    </source>
</evidence>
<feature type="active site" evidence="5">
    <location>
        <position position="203"/>
    </location>
</feature>
<dbReference type="GO" id="GO:0004314">
    <property type="term" value="F:[acyl-carrier-protein] S-malonyltransferase activity"/>
    <property type="evidence" value="ECO:0007669"/>
    <property type="project" value="UniProtKB-EC"/>
</dbReference>
<dbReference type="SUPFAM" id="SSF52151">
    <property type="entry name" value="FabD/lysophospholipase-like"/>
    <property type="match status" value="1"/>
</dbReference>
<dbReference type="EC" id="2.3.1.39" evidence="4"/>
<feature type="active site" evidence="5">
    <location>
        <position position="92"/>
    </location>
</feature>
<reference evidence="7" key="2">
    <citation type="submission" date="2022-09" db="EMBL/GenBank/DDBJ databases">
        <title>Aerococcus urinae taxonomy study.</title>
        <authorList>
            <person name="Christensen J."/>
            <person name="Senneby E."/>
        </authorList>
    </citation>
    <scope>NUCLEOTIDE SEQUENCE</scope>
    <source>
        <strain evidence="7">NLD-066-U95</strain>
    </source>
</reference>
<dbReference type="InterPro" id="IPR050858">
    <property type="entry name" value="Mal-CoA-ACP_Trans/PKS_FabD"/>
</dbReference>
<dbReference type="Proteomes" id="UP000594771">
    <property type="component" value="Chromosome"/>
</dbReference>
<dbReference type="NCBIfam" id="TIGR00128">
    <property type="entry name" value="fabD"/>
    <property type="match status" value="1"/>
</dbReference>
<dbReference type="EMBL" id="JAOTML010000001">
    <property type="protein sequence ID" value="MCY3052474.1"/>
    <property type="molecule type" value="Genomic_DNA"/>
</dbReference>
<dbReference type="PANTHER" id="PTHR42681:SF1">
    <property type="entry name" value="MALONYL-COA-ACYL CARRIER PROTEIN TRANSACYLASE, MITOCHONDRIAL"/>
    <property type="match status" value="1"/>
</dbReference>
<dbReference type="FunFam" id="3.30.70.250:FF:000001">
    <property type="entry name" value="Malonyl CoA-acyl carrier protein transacylase"/>
    <property type="match status" value="1"/>
</dbReference>
<sequence>MKKIAYLFSGQGAQYSGMGKDLFEHHAEVMEPYFETAEKVLGYDLKTMCFEENDLLNQTEYTQAAIYTVSLAILAVWKKLFPKTPAYLAGLSLGEYTALAYSSVFSFVDGLKLLRKRGLYMSQAVAPGEGKMLAVMKTDRKLIERVCENIMNLHPGYVYPTNYNSPKQIVIGGNSDLVDLAADELKEAGAKRLIPLKVSGPFHTQLMHPASLRLAQVLKDVEFSPQDIPVVANTSGQVHEDGEIKQDLLQQIQSPVKWSDSIDYLIQAGVDTFIEIGPGKTLTSFTRQIDKSVTALNIEDEATLNKALTILQGD</sequence>
<accession>A0A0X8FEJ0</accession>
<evidence type="ECO:0000256" key="2">
    <source>
        <dbReference type="ARBA" id="ARBA00023315"/>
    </source>
</evidence>
<dbReference type="Gene3D" id="3.30.70.250">
    <property type="entry name" value="Malonyl-CoA ACP transacylase, ACP-binding"/>
    <property type="match status" value="1"/>
</dbReference>
<dbReference type="InterPro" id="IPR016035">
    <property type="entry name" value="Acyl_Trfase/lysoPLipase"/>
</dbReference>
<evidence type="ECO:0000313" key="8">
    <source>
        <dbReference type="EMBL" id="QPS00793.1"/>
    </source>
</evidence>
<dbReference type="AlphaFoldDB" id="A0A0X8FEJ0"/>
<organism evidence="8 9">
    <name type="scientific">Aerococcus urinae</name>
    <dbReference type="NCBI Taxonomy" id="1376"/>
    <lineage>
        <taxon>Bacteria</taxon>
        <taxon>Bacillati</taxon>
        <taxon>Bacillota</taxon>
        <taxon>Bacilli</taxon>
        <taxon>Lactobacillales</taxon>
        <taxon>Aerococcaceae</taxon>
        <taxon>Aerococcus</taxon>
    </lineage>
</organism>
<dbReference type="PIRSF" id="PIRSF000446">
    <property type="entry name" value="Mct"/>
    <property type="match status" value="1"/>
</dbReference>